<feature type="transmembrane region" description="Helical" evidence="5">
    <location>
        <begin position="154"/>
        <end position="173"/>
    </location>
</feature>
<feature type="transmembrane region" description="Helical" evidence="5">
    <location>
        <begin position="92"/>
        <end position="110"/>
    </location>
</feature>
<keyword evidence="4 5" id="KW-0472">Membrane</keyword>
<evidence type="ECO:0000256" key="3">
    <source>
        <dbReference type="ARBA" id="ARBA00022989"/>
    </source>
</evidence>
<feature type="domain" description="GtrA/DPMS transmembrane" evidence="6">
    <location>
        <begin position="54"/>
        <end position="179"/>
    </location>
</feature>
<evidence type="ECO:0000313" key="7">
    <source>
        <dbReference type="EMBL" id="PWJ12556.1"/>
    </source>
</evidence>
<evidence type="ECO:0000256" key="4">
    <source>
        <dbReference type="ARBA" id="ARBA00023136"/>
    </source>
</evidence>
<comment type="caution">
    <text evidence="7">The sequence shown here is derived from an EMBL/GenBank/DDBJ whole genome shotgun (WGS) entry which is preliminary data.</text>
</comment>
<feature type="transmembrane region" description="Helical" evidence="5">
    <location>
        <begin position="52"/>
        <end position="72"/>
    </location>
</feature>
<keyword evidence="2 5" id="KW-0812">Transmembrane</keyword>
<gene>
    <name evidence="7" type="ORF">IE37_01639</name>
</gene>
<evidence type="ECO:0000256" key="2">
    <source>
        <dbReference type="ARBA" id="ARBA00022692"/>
    </source>
</evidence>
<evidence type="ECO:0000256" key="5">
    <source>
        <dbReference type="SAM" id="Phobius"/>
    </source>
</evidence>
<evidence type="ECO:0000259" key="6">
    <source>
        <dbReference type="Pfam" id="PF04138"/>
    </source>
</evidence>
<dbReference type="AlphaFoldDB" id="A0A315YLL7"/>
<comment type="subcellular location">
    <subcellularLocation>
        <location evidence="1">Membrane</location>
        <topology evidence="1">Multi-pass membrane protein</topology>
    </subcellularLocation>
</comment>
<dbReference type="Proteomes" id="UP000245720">
    <property type="component" value="Unassembled WGS sequence"/>
</dbReference>
<sequence>MKRLEILSVNCYYIKAIEFFERTDEMEKFIKWCVSILPKPLQKIYYKYEEKWLYLVFGVLTTAVSFLTAWLAKTLLENAGGFGDKAVGDISTVFSWVCAVTFAYVTNKLWVFESNAKGFKAIVAEGGKFYGGRVFTLVVEWVIMHIGFGMIGLNYWLVKIFANVIVLILNYVISKLFVFKGKAAEQADE</sequence>
<organism evidence="7 8">
    <name type="scientific">Ruminococcus flavefaciens</name>
    <dbReference type="NCBI Taxonomy" id="1265"/>
    <lineage>
        <taxon>Bacteria</taxon>
        <taxon>Bacillati</taxon>
        <taxon>Bacillota</taxon>
        <taxon>Clostridia</taxon>
        <taxon>Eubacteriales</taxon>
        <taxon>Oscillospiraceae</taxon>
        <taxon>Ruminococcus</taxon>
    </lineage>
</organism>
<dbReference type="InterPro" id="IPR007267">
    <property type="entry name" value="GtrA_DPMS_TM"/>
</dbReference>
<keyword evidence="3 5" id="KW-1133">Transmembrane helix</keyword>
<accession>A0A315YLL7</accession>
<dbReference type="EMBL" id="QGDI01000006">
    <property type="protein sequence ID" value="PWJ12556.1"/>
    <property type="molecule type" value="Genomic_DNA"/>
</dbReference>
<evidence type="ECO:0000313" key="8">
    <source>
        <dbReference type="Proteomes" id="UP000245720"/>
    </source>
</evidence>
<reference evidence="7 8" key="1">
    <citation type="submission" date="2018-05" db="EMBL/GenBank/DDBJ databases">
        <title>The Hungate 1000. A catalogue of reference genomes from the rumen microbiome.</title>
        <authorList>
            <person name="Kelly W."/>
        </authorList>
    </citation>
    <scope>NUCLEOTIDE SEQUENCE [LARGE SCALE GENOMIC DNA]</scope>
    <source>
        <strain evidence="7 8">SAb67</strain>
    </source>
</reference>
<dbReference type="GO" id="GO:0016020">
    <property type="term" value="C:membrane"/>
    <property type="evidence" value="ECO:0007669"/>
    <property type="project" value="UniProtKB-SubCell"/>
</dbReference>
<protein>
    <submittedName>
        <fullName evidence="7">Putative flippase GtrA</fullName>
    </submittedName>
</protein>
<name>A0A315YLL7_RUMFL</name>
<dbReference type="RefSeq" id="WP_242978590.1">
    <property type="nucleotide sequence ID" value="NZ_QGDI01000006.1"/>
</dbReference>
<dbReference type="GO" id="GO:0000271">
    <property type="term" value="P:polysaccharide biosynthetic process"/>
    <property type="evidence" value="ECO:0007669"/>
    <property type="project" value="InterPro"/>
</dbReference>
<dbReference type="Pfam" id="PF04138">
    <property type="entry name" value="GtrA_DPMS_TM"/>
    <property type="match status" value="1"/>
</dbReference>
<feature type="transmembrane region" description="Helical" evidence="5">
    <location>
        <begin position="130"/>
        <end position="148"/>
    </location>
</feature>
<proteinExistence type="predicted"/>
<evidence type="ECO:0000256" key="1">
    <source>
        <dbReference type="ARBA" id="ARBA00004141"/>
    </source>
</evidence>